<comment type="caution">
    <text evidence="2">The sequence shown here is derived from an EMBL/GenBank/DDBJ whole genome shotgun (WGS) entry which is preliminary data.</text>
</comment>
<gene>
    <name evidence="2" type="ORF">EVOR1521_LOCUS6689</name>
</gene>
<sequence>MSVEALEDELCEILADKQAFQLRLRQLRSELRLVEASVEALQQKENWLSGELVGGFWARRSARKSNLPSVDDFLEGRAGSEGPRMFELEDGEADLSCQEHDDWETMLDTLGVARCGYCGLRLPLDMAVIEQHSKECAVTSPTNKAACAVPRLAKRIQTVAMLCRSPWIPWSRDPNVRNAMQRLDAVGSWSSNEDRVYT</sequence>
<name>A0AA36MN51_9DINO</name>
<keyword evidence="1" id="KW-0175">Coiled coil</keyword>
<evidence type="ECO:0000313" key="2">
    <source>
        <dbReference type="EMBL" id="CAJ1378031.1"/>
    </source>
</evidence>
<proteinExistence type="predicted"/>
<reference evidence="2" key="1">
    <citation type="submission" date="2023-08" db="EMBL/GenBank/DDBJ databases">
        <authorList>
            <person name="Chen Y."/>
            <person name="Shah S."/>
            <person name="Dougan E. K."/>
            <person name="Thang M."/>
            <person name="Chan C."/>
        </authorList>
    </citation>
    <scope>NUCLEOTIDE SEQUENCE</scope>
</reference>
<organism evidence="2 3">
    <name type="scientific">Effrenium voratum</name>
    <dbReference type="NCBI Taxonomy" id="2562239"/>
    <lineage>
        <taxon>Eukaryota</taxon>
        <taxon>Sar</taxon>
        <taxon>Alveolata</taxon>
        <taxon>Dinophyceae</taxon>
        <taxon>Suessiales</taxon>
        <taxon>Symbiodiniaceae</taxon>
        <taxon>Effrenium</taxon>
    </lineage>
</organism>
<feature type="coiled-coil region" evidence="1">
    <location>
        <begin position="17"/>
        <end position="44"/>
    </location>
</feature>
<dbReference type="EMBL" id="CAUJNA010000510">
    <property type="protein sequence ID" value="CAJ1378031.1"/>
    <property type="molecule type" value="Genomic_DNA"/>
</dbReference>
<dbReference type="Proteomes" id="UP001178507">
    <property type="component" value="Unassembled WGS sequence"/>
</dbReference>
<protein>
    <submittedName>
        <fullName evidence="2">Uncharacterized protein</fullName>
    </submittedName>
</protein>
<dbReference type="AlphaFoldDB" id="A0AA36MN51"/>
<keyword evidence="3" id="KW-1185">Reference proteome</keyword>
<evidence type="ECO:0000313" key="3">
    <source>
        <dbReference type="Proteomes" id="UP001178507"/>
    </source>
</evidence>
<accession>A0AA36MN51</accession>
<evidence type="ECO:0000256" key="1">
    <source>
        <dbReference type="SAM" id="Coils"/>
    </source>
</evidence>